<feature type="transmembrane region" description="Helical" evidence="1">
    <location>
        <begin position="56"/>
        <end position="77"/>
    </location>
</feature>
<organism evidence="2 3">
    <name type="scientific">Mycena venus</name>
    <dbReference type="NCBI Taxonomy" id="2733690"/>
    <lineage>
        <taxon>Eukaryota</taxon>
        <taxon>Fungi</taxon>
        <taxon>Dikarya</taxon>
        <taxon>Basidiomycota</taxon>
        <taxon>Agaricomycotina</taxon>
        <taxon>Agaricomycetes</taxon>
        <taxon>Agaricomycetidae</taxon>
        <taxon>Agaricales</taxon>
        <taxon>Marasmiineae</taxon>
        <taxon>Mycenaceae</taxon>
        <taxon>Mycena</taxon>
    </lineage>
</organism>
<keyword evidence="1" id="KW-1133">Transmembrane helix</keyword>
<gene>
    <name evidence="2" type="ORF">MVEN_01359400</name>
</gene>
<evidence type="ECO:0000256" key="1">
    <source>
        <dbReference type="SAM" id="Phobius"/>
    </source>
</evidence>
<keyword evidence="3" id="KW-1185">Reference proteome</keyword>
<proteinExistence type="predicted"/>
<sequence>MAVPLGGTGLSYASSAFLAIILETLFYGLFLFMFITSTFVLYRKRPRNPTASLAKINLPLLSISSAMFIFGTIHLAMDAYRAMESFVYYPGGAFAYLIATGTNTPLYVSKNVLYHAQTFLGDVFMIYRLYKVWGGNKLICLPFILCFIASIAAGAGALATQTLRKPSQSIFNSALHDWPLAFLVMTLVVNAGCTALIAYRVWVVNCETKLLNVGTHVHVAVIMLESGLLYTIASVIQLALYMNSLSGAYKIAQDTLMQIIGLIFCGIIASVGLGLSDTTKHTTNKSTKTSALVFGTHSSRVPTDPLGDPDSTIEQVNVEKGQA</sequence>
<keyword evidence="1" id="KW-0812">Transmembrane</keyword>
<reference evidence="2" key="1">
    <citation type="submission" date="2020-05" db="EMBL/GenBank/DDBJ databases">
        <title>Mycena genomes resolve the evolution of fungal bioluminescence.</title>
        <authorList>
            <person name="Tsai I.J."/>
        </authorList>
    </citation>
    <scope>NUCLEOTIDE SEQUENCE</scope>
    <source>
        <strain evidence="2">CCC161011</strain>
    </source>
</reference>
<name>A0A8H6Y1L2_9AGAR</name>
<feature type="transmembrane region" description="Helical" evidence="1">
    <location>
        <begin position="139"/>
        <end position="160"/>
    </location>
</feature>
<comment type="caution">
    <text evidence="2">The sequence shown here is derived from an EMBL/GenBank/DDBJ whole genome shotgun (WGS) entry which is preliminary data.</text>
</comment>
<dbReference type="Proteomes" id="UP000620124">
    <property type="component" value="Unassembled WGS sequence"/>
</dbReference>
<protein>
    <submittedName>
        <fullName evidence="2">Uncharacterized protein</fullName>
    </submittedName>
</protein>
<evidence type="ECO:0000313" key="2">
    <source>
        <dbReference type="EMBL" id="KAF7350536.1"/>
    </source>
</evidence>
<dbReference type="OrthoDB" id="3354175at2759"/>
<feature type="transmembrane region" description="Helical" evidence="1">
    <location>
        <begin position="12"/>
        <end position="35"/>
    </location>
</feature>
<feature type="transmembrane region" description="Helical" evidence="1">
    <location>
        <begin position="180"/>
        <end position="203"/>
    </location>
</feature>
<feature type="transmembrane region" description="Helical" evidence="1">
    <location>
        <begin position="256"/>
        <end position="275"/>
    </location>
</feature>
<feature type="transmembrane region" description="Helical" evidence="1">
    <location>
        <begin position="215"/>
        <end position="236"/>
    </location>
</feature>
<accession>A0A8H6Y1L2</accession>
<dbReference type="AlphaFoldDB" id="A0A8H6Y1L2"/>
<keyword evidence="1" id="KW-0472">Membrane</keyword>
<evidence type="ECO:0000313" key="3">
    <source>
        <dbReference type="Proteomes" id="UP000620124"/>
    </source>
</evidence>
<dbReference type="EMBL" id="JACAZI010000010">
    <property type="protein sequence ID" value="KAF7350536.1"/>
    <property type="molecule type" value="Genomic_DNA"/>
</dbReference>